<organism evidence="1 2">
    <name type="scientific">Cupriavidus respiraculi</name>
    <dbReference type="NCBI Taxonomy" id="195930"/>
    <lineage>
        <taxon>Bacteria</taxon>
        <taxon>Pseudomonadati</taxon>
        <taxon>Pseudomonadota</taxon>
        <taxon>Betaproteobacteria</taxon>
        <taxon>Burkholderiales</taxon>
        <taxon>Burkholderiaceae</taxon>
        <taxon>Cupriavidus</taxon>
    </lineage>
</organism>
<evidence type="ECO:0000313" key="1">
    <source>
        <dbReference type="EMBL" id="CAG9184121.1"/>
    </source>
</evidence>
<dbReference type="EMBL" id="CAJZAH010000010">
    <property type="protein sequence ID" value="CAG9184121.1"/>
    <property type="molecule type" value="Genomic_DNA"/>
</dbReference>
<keyword evidence="2" id="KW-1185">Reference proteome</keyword>
<accession>A0ABM8XUQ4</accession>
<name>A0ABM8XUQ4_9BURK</name>
<gene>
    <name evidence="1" type="ORF">LMG21510_05030</name>
</gene>
<dbReference type="Proteomes" id="UP000721236">
    <property type="component" value="Unassembled WGS sequence"/>
</dbReference>
<proteinExistence type="predicted"/>
<comment type="caution">
    <text evidence="1">The sequence shown here is derived from an EMBL/GenBank/DDBJ whole genome shotgun (WGS) entry which is preliminary data.</text>
</comment>
<evidence type="ECO:0008006" key="3">
    <source>
        <dbReference type="Google" id="ProtNLM"/>
    </source>
</evidence>
<sequence>MSDSDLLAQISAIAPRTKAARLRALMPAIEAKLATGASAQDVVAVLERGGLSLSLGTFRNYLARYRRNNEAAAGTLRSAVRLGRDSRSTRLSMPPSAGMPRVPQPIAGLHEAMYPDAAAQAESMAQYERLGKALARQNPSGG</sequence>
<evidence type="ECO:0000313" key="2">
    <source>
        <dbReference type="Proteomes" id="UP000721236"/>
    </source>
</evidence>
<protein>
    <recommendedName>
        <fullName evidence="3">KfrA N-terminal DNA-binding domain-containing protein</fullName>
    </recommendedName>
</protein>
<reference evidence="1 2" key="1">
    <citation type="submission" date="2021-08" db="EMBL/GenBank/DDBJ databases">
        <authorList>
            <person name="Peeters C."/>
        </authorList>
    </citation>
    <scope>NUCLEOTIDE SEQUENCE [LARGE SCALE GENOMIC DNA]</scope>
    <source>
        <strain evidence="1 2">LMG 21510</strain>
    </source>
</reference>
<dbReference type="RefSeq" id="WP_222208873.1">
    <property type="nucleotide sequence ID" value="NZ_CAJZAH010000010.1"/>
</dbReference>